<keyword evidence="1" id="KW-0472">Membrane</keyword>
<evidence type="ECO:0000313" key="3">
    <source>
        <dbReference type="Proteomes" id="UP001165962"/>
    </source>
</evidence>
<evidence type="ECO:0000313" key="2">
    <source>
        <dbReference type="EMBL" id="NHN31568.1"/>
    </source>
</evidence>
<keyword evidence="1" id="KW-1133">Transmembrane helix</keyword>
<organism evidence="2 3">
    <name type="scientific">Paenibacillus agricola</name>
    <dbReference type="NCBI Taxonomy" id="2716264"/>
    <lineage>
        <taxon>Bacteria</taxon>
        <taxon>Bacillati</taxon>
        <taxon>Bacillota</taxon>
        <taxon>Bacilli</taxon>
        <taxon>Bacillales</taxon>
        <taxon>Paenibacillaceae</taxon>
        <taxon>Paenibacillus</taxon>
    </lineage>
</organism>
<protein>
    <submittedName>
        <fullName evidence="2">DUF1294 domain-containing protein</fullName>
    </submittedName>
</protein>
<name>A0ABX0J6J2_9BACL</name>
<accession>A0ABX0J6J2</accession>
<keyword evidence="1" id="KW-0812">Transmembrane</keyword>
<keyword evidence="3" id="KW-1185">Reference proteome</keyword>
<gene>
    <name evidence="2" type="ORF">G9U52_17180</name>
</gene>
<dbReference type="Proteomes" id="UP001165962">
    <property type="component" value="Unassembled WGS sequence"/>
</dbReference>
<dbReference type="Pfam" id="PF06961">
    <property type="entry name" value="DUF1294"/>
    <property type="match status" value="1"/>
</dbReference>
<comment type="caution">
    <text evidence="2">The sequence shown here is derived from an EMBL/GenBank/DDBJ whole genome shotgun (WGS) entry which is preliminary data.</text>
</comment>
<evidence type="ECO:0000256" key="1">
    <source>
        <dbReference type="SAM" id="Phobius"/>
    </source>
</evidence>
<dbReference type="InterPro" id="IPR010718">
    <property type="entry name" value="DUF1294"/>
</dbReference>
<proteinExistence type="predicted"/>
<feature type="transmembrane region" description="Helical" evidence="1">
    <location>
        <begin position="32"/>
        <end position="49"/>
    </location>
</feature>
<reference evidence="2" key="1">
    <citation type="submission" date="2020-03" db="EMBL/GenBank/DDBJ databases">
        <title>Draft sequencing of Paenibacilllus sp. S3N08.</title>
        <authorList>
            <person name="Kim D.-U."/>
        </authorList>
    </citation>
    <scope>NUCLEOTIDE SEQUENCE</scope>
    <source>
        <strain evidence="2">S3N08</strain>
    </source>
</reference>
<feature type="transmembrane region" description="Helical" evidence="1">
    <location>
        <begin position="61"/>
        <end position="83"/>
    </location>
</feature>
<sequence length="84" mass="9714">MILIIMNVIGFIRMGQDKQYAKKRRRRVSERQLFMIALLGGAIGSWIGMRVWRHKTNHRSFTIGIPLLVVVNVGVIYLAITYLN</sequence>
<dbReference type="EMBL" id="JAAOIW010000005">
    <property type="protein sequence ID" value="NHN31568.1"/>
    <property type="molecule type" value="Genomic_DNA"/>
</dbReference>